<evidence type="ECO:0000259" key="4">
    <source>
        <dbReference type="Pfam" id="PF06429"/>
    </source>
</evidence>
<organism evidence="6 7">
    <name type="scientific">Vulcanibacillus modesticaldus</name>
    <dbReference type="NCBI Taxonomy" id="337097"/>
    <lineage>
        <taxon>Bacteria</taxon>
        <taxon>Bacillati</taxon>
        <taxon>Bacillota</taxon>
        <taxon>Bacilli</taxon>
        <taxon>Bacillales</taxon>
        <taxon>Bacillaceae</taxon>
        <taxon>Vulcanibacillus</taxon>
    </lineage>
</organism>
<comment type="caution">
    <text evidence="6">The sequence shown here is derived from an EMBL/GenBank/DDBJ whole genome shotgun (WGS) entry which is preliminary data.</text>
</comment>
<dbReference type="NCBIfam" id="TIGR03506">
    <property type="entry name" value="FlgEFG_subfam"/>
    <property type="match status" value="1"/>
</dbReference>
<sequence>MIRGLYTAASGMITQQQRQTILTNNLANINTPGYKSYQGTIRAFPEVLLQAINQSSGGKTKRIGSIHQGVFVEESVPIFSQGDIIDTGLSNHIAIWDTDLQVDEETGKKPQIFFTIKDENDNILYTRSGLFTEDASGQLVTPKGYMLLDDMDNPIQVKGREFTIDEKGKILFSDGEEVRIQLTKVKDPYKLVKQDNGVFKIDDEEIIDLDFEDNYEEENYRLLQGKLERSNVDPTQTLVEMMTALRIYESNQKVIQAIDRTLEKAVNEVGRV</sequence>
<keyword evidence="2" id="KW-0975">Bacterial flagellum</keyword>
<proteinExistence type="inferred from homology"/>
<evidence type="ECO:0000259" key="3">
    <source>
        <dbReference type="Pfam" id="PF00460"/>
    </source>
</evidence>
<evidence type="ECO:0000313" key="7">
    <source>
        <dbReference type="Proteomes" id="UP000243739"/>
    </source>
</evidence>
<protein>
    <submittedName>
        <fullName evidence="6">Uncharacterized protein</fullName>
    </submittedName>
</protein>
<evidence type="ECO:0000256" key="2">
    <source>
        <dbReference type="RuleBase" id="RU362116"/>
    </source>
</evidence>
<name>A0A1D2YW06_9BACI</name>
<dbReference type="Pfam" id="PF06429">
    <property type="entry name" value="Flg_bbr_C"/>
    <property type="match status" value="1"/>
</dbReference>
<keyword evidence="7" id="KW-1185">Reference proteome</keyword>
<gene>
    <name evidence="6" type="ORF">BHF71_01115</name>
</gene>
<feature type="domain" description="Flagellar basal-body/hook protein C-terminal" evidence="4">
    <location>
        <begin position="224"/>
        <end position="267"/>
    </location>
</feature>
<dbReference type="InterPro" id="IPR053967">
    <property type="entry name" value="LlgE_F_G-like_D1"/>
</dbReference>
<dbReference type="RefSeq" id="WP_069656292.1">
    <property type="nucleotide sequence ID" value="NZ_MIJF01000013.1"/>
</dbReference>
<dbReference type="PANTHER" id="PTHR30435:SF19">
    <property type="entry name" value="FLAGELLAR BASAL-BODY ROD PROTEIN FLGG"/>
    <property type="match status" value="1"/>
</dbReference>
<dbReference type="InterPro" id="IPR001444">
    <property type="entry name" value="Flag_bb_rod_N"/>
</dbReference>
<dbReference type="InterPro" id="IPR020013">
    <property type="entry name" value="Flagellar_FlgE/F/G"/>
</dbReference>
<dbReference type="STRING" id="337097.BHF71_01115"/>
<dbReference type="InterPro" id="IPR019776">
    <property type="entry name" value="Flagellar_basal_body_rod_CS"/>
</dbReference>
<dbReference type="Proteomes" id="UP000243739">
    <property type="component" value="Unassembled WGS sequence"/>
</dbReference>
<dbReference type="PANTHER" id="PTHR30435">
    <property type="entry name" value="FLAGELLAR PROTEIN"/>
    <property type="match status" value="1"/>
</dbReference>
<dbReference type="Pfam" id="PF00460">
    <property type="entry name" value="Flg_bb_rod"/>
    <property type="match status" value="1"/>
</dbReference>
<dbReference type="AlphaFoldDB" id="A0A1D2YW06"/>
<accession>A0A1D2YW06</accession>
<dbReference type="PROSITE" id="PS00588">
    <property type="entry name" value="FLAGELLA_BB_ROD"/>
    <property type="match status" value="1"/>
</dbReference>
<evidence type="ECO:0000259" key="5">
    <source>
        <dbReference type="Pfam" id="PF22692"/>
    </source>
</evidence>
<feature type="domain" description="Flagellar basal body rod protein N-terminal" evidence="3">
    <location>
        <begin position="5"/>
        <end position="35"/>
    </location>
</feature>
<reference evidence="6 7" key="1">
    <citation type="submission" date="2016-09" db="EMBL/GenBank/DDBJ databases">
        <title>Draft genome sequence for the type strain of Vulcanibacillus modesticaldus BR, a strictly anaerobic, moderately thermophilic, and nitrate-reducing bacterium from deep sea-hydrothermal vents of the Mid-Atlantic Ridge.</title>
        <authorList>
            <person name="Abin C.A."/>
            <person name="Hollibaugh J.T."/>
        </authorList>
    </citation>
    <scope>NUCLEOTIDE SEQUENCE [LARGE SCALE GENOMIC DNA]</scope>
    <source>
        <strain evidence="6 7">BR</strain>
    </source>
</reference>
<evidence type="ECO:0000256" key="1">
    <source>
        <dbReference type="ARBA" id="ARBA00009677"/>
    </source>
</evidence>
<dbReference type="SUPFAM" id="SSF117143">
    <property type="entry name" value="Flagellar hook protein flgE"/>
    <property type="match status" value="1"/>
</dbReference>
<dbReference type="InterPro" id="IPR010930">
    <property type="entry name" value="Flg_bb/hook_C_dom"/>
</dbReference>
<dbReference type="GO" id="GO:0009425">
    <property type="term" value="C:bacterial-type flagellum basal body"/>
    <property type="evidence" value="ECO:0007669"/>
    <property type="project" value="UniProtKB-SubCell"/>
</dbReference>
<evidence type="ECO:0000313" key="6">
    <source>
        <dbReference type="EMBL" id="OEF99805.1"/>
    </source>
</evidence>
<feature type="domain" description="Flagellar hook protein FlgE/F/G-like D1" evidence="5">
    <location>
        <begin position="113"/>
        <end position="170"/>
    </location>
</feature>
<dbReference type="EMBL" id="MIJF01000013">
    <property type="protein sequence ID" value="OEF99805.1"/>
    <property type="molecule type" value="Genomic_DNA"/>
</dbReference>
<comment type="similarity">
    <text evidence="1 2">Belongs to the flagella basal body rod proteins family.</text>
</comment>
<dbReference type="OrthoDB" id="9804559at2"/>
<comment type="subcellular location">
    <subcellularLocation>
        <location evidence="2">Bacterial flagellum basal body</location>
    </subcellularLocation>
</comment>
<dbReference type="Pfam" id="PF22692">
    <property type="entry name" value="LlgE_F_G_D1"/>
    <property type="match status" value="1"/>
</dbReference>
<dbReference type="GO" id="GO:0071978">
    <property type="term" value="P:bacterial-type flagellum-dependent swarming motility"/>
    <property type="evidence" value="ECO:0007669"/>
    <property type="project" value="TreeGrafter"/>
</dbReference>
<dbReference type="InterPro" id="IPR037925">
    <property type="entry name" value="FlgE/F/G-like"/>
</dbReference>